<accession>A0ABQ0C990</accession>
<proteinExistence type="predicted"/>
<protein>
    <submittedName>
        <fullName evidence="2">Uncharacterized protein</fullName>
    </submittedName>
</protein>
<comment type="caution">
    <text evidence="2">The sequence shown here is derived from an EMBL/GenBank/DDBJ whole genome shotgun (WGS) entry which is preliminary data.</text>
</comment>
<name>A0ABQ0C990_9PROT</name>
<feature type="compositionally biased region" description="Polar residues" evidence="1">
    <location>
        <begin position="148"/>
        <end position="157"/>
    </location>
</feature>
<dbReference type="EMBL" id="BAAFGK010000004">
    <property type="protein sequence ID" value="GAB0057447.1"/>
    <property type="molecule type" value="Genomic_DNA"/>
</dbReference>
<keyword evidence="3" id="KW-1185">Reference proteome</keyword>
<dbReference type="Proteomes" id="UP001628193">
    <property type="component" value="Unassembled WGS sequence"/>
</dbReference>
<evidence type="ECO:0000313" key="2">
    <source>
        <dbReference type="EMBL" id="GAB0057447.1"/>
    </source>
</evidence>
<sequence length="251" mass="27890">MENETGEIEEMAIEGEVIPPPADVATTGSARGVDYFANWVSQSWRDSMEGIFETGRRLSEARKALGNEFETLLNRLPFGRVTALRLRRVAESPRFANCSPVNNLPSSYSILHELLTLPQEVFDDLLDKGLINKDTTRQEIVDIKTALKTGQHTHSAKTTGGTTTSSGKDGGESGGLPTQRTIDYPKRVKLILTVPEATMLQEMFESASKIGMVTQWINKNFTAKDKERPDPDKLAKKFADLNLPEIFFATR</sequence>
<evidence type="ECO:0000313" key="3">
    <source>
        <dbReference type="Proteomes" id="UP001628193"/>
    </source>
</evidence>
<dbReference type="RefSeq" id="WP_420905140.1">
    <property type="nucleotide sequence ID" value="NZ_BAAFGK010000004.1"/>
</dbReference>
<gene>
    <name evidence="2" type="ORF">SIID45300_01775</name>
</gene>
<feature type="region of interest" description="Disordered" evidence="1">
    <location>
        <begin position="148"/>
        <end position="180"/>
    </location>
</feature>
<evidence type="ECO:0000256" key="1">
    <source>
        <dbReference type="SAM" id="MobiDB-lite"/>
    </source>
</evidence>
<reference evidence="2 3" key="1">
    <citation type="submission" date="2024-05" db="EMBL/GenBank/DDBJ databases">
        <authorList>
            <consortium name="Candidatus Magnetaquicoccaceae bacterium FCR-1 genome sequencing consortium"/>
            <person name="Shimoshige H."/>
            <person name="Shimamura S."/>
            <person name="Taoka A."/>
            <person name="Kobayashi H."/>
            <person name="Maekawa T."/>
        </authorList>
    </citation>
    <scope>NUCLEOTIDE SEQUENCE [LARGE SCALE GENOMIC DNA]</scope>
    <source>
        <strain evidence="2 3">FCR-1</strain>
    </source>
</reference>
<reference evidence="2 3" key="2">
    <citation type="submission" date="2024-09" db="EMBL/GenBank/DDBJ databases">
        <title>Draft genome sequence of Candidatus Magnetaquicoccaceae bacterium FCR-1.</title>
        <authorList>
            <person name="Shimoshige H."/>
            <person name="Shimamura S."/>
            <person name="Taoka A."/>
            <person name="Kobayashi H."/>
            <person name="Maekawa T."/>
        </authorList>
    </citation>
    <scope>NUCLEOTIDE SEQUENCE [LARGE SCALE GENOMIC DNA]</scope>
    <source>
        <strain evidence="2 3">FCR-1</strain>
    </source>
</reference>
<organism evidence="2 3">
    <name type="scientific">Candidatus Magnetaquiglobus chichijimensis</name>
    <dbReference type="NCBI Taxonomy" id="3141448"/>
    <lineage>
        <taxon>Bacteria</taxon>
        <taxon>Pseudomonadati</taxon>
        <taxon>Pseudomonadota</taxon>
        <taxon>Magnetococcia</taxon>
        <taxon>Magnetococcales</taxon>
        <taxon>Candidatus Magnetaquicoccaceae</taxon>
        <taxon>Candidatus Magnetaquiglobus</taxon>
    </lineage>
</organism>
<feature type="compositionally biased region" description="Low complexity" evidence="1">
    <location>
        <begin position="158"/>
        <end position="167"/>
    </location>
</feature>